<evidence type="ECO:0000313" key="2">
    <source>
        <dbReference type="Proteomes" id="UP000007266"/>
    </source>
</evidence>
<evidence type="ECO:0000313" key="1">
    <source>
        <dbReference type="EMBL" id="EFA02401.1"/>
    </source>
</evidence>
<dbReference type="AlphaFoldDB" id="D1ZZQ3"/>
<protein>
    <submittedName>
        <fullName evidence="1">Uncharacterized protein</fullName>
    </submittedName>
</protein>
<organism evidence="1 2">
    <name type="scientific">Tribolium castaneum</name>
    <name type="common">Red flour beetle</name>
    <dbReference type="NCBI Taxonomy" id="7070"/>
    <lineage>
        <taxon>Eukaryota</taxon>
        <taxon>Metazoa</taxon>
        <taxon>Ecdysozoa</taxon>
        <taxon>Arthropoda</taxon>
        <taxon>Hexapoda</taxon>
        <taxon>Insecta</taxon>
        <taxon>Pterygota</taxon>
        <taxon>Neoptera</taxon>
        <taxon>Endopterygota</taxon>
        <taxon>Coleoptera</taxon>
        <taxon>Polyphaga</taxon>
        <taxon>Cucujiformia</taxon>
        <taxon>Tenebrionidae</taxon>
        <taxon>Tenebrionidae incertae sedis</taxon>
        <taxon>Tribolium</taxon>
    </lineage>
</organism>
<reference evidence="1 2" key="1">
    <citation type="journal article" date="2008" name="Nature">
        <title>The genome of the model beetle and pest Tribolium castaneum.</title>
        <authorList>
            <consortium name="Tribolium Genome Sequencing Consortium"/>
            <person name="Richards S."/>
            <person name="Gibbs R.A."/>
            <person name="Weinstock G.M."/>
            <person name="Brown S.J."/>
            <person name="Denell R."/>
            <person name="Beeman R.W."/>
            <person name="Gibbs R."/>
            <person name="Beeman R.W."/>
            <person name="Brown S.J."/>
            <person name="Bucher G."/>
            <person name="Friedrich M."/>
            <person name="Grimmelikhuijzen C.J."/>
            <person name="Klingler M."/>
            <person name="Lorenzen M."/>
            <person name="Richards S."/>
            <person name="Roth S."/>
            <person name="Schroder R."/>
            <person name="Tautz D."/>
            <person name="Zdobnov E.M."/>
            <person name="Muzny D."/>
            <person name="Gibbs R.A."/>
            <person name="Weinstock G.M."/>
            <person name="Attaway T."/>
            <person name="Bell S."/>
            <person name="Buhay C.J."/>
            <person name="Chandrabose M.N."/>
            <person name="Chavez D."/>
            <person name="Clerk-Blankenburg K.P."/>
            <person name="Cree A."/>
            <person name="Dao M."/>
            <person name="Davis C."/>
            <person name="Chacko J."/>
            <person name="Dinh H."/>
            <person name="Dugan-Rocha S."/>
            <person name="Fowler G."/>
            <person name="Garner T.T."/>
            <person name="Garnes J."/>
            <person name="Gnirke A."/>
            <person name="Hawes A."/>
            <person name="Hernandez J."/>
            <person name="Hines S."/>
            <person name="Holder M."/>
            <person name="Hume J."/>
            <person name="Jhangiani S.N."/>
            <person name="Joshi V."/>
            <person name="Khan Z.M."/>
            <person name="Jackson L."/>
            <person name="Kovar C."/>
            <person name="Kowis A."/>
            <person name="Lee S."/>
            <person name="Lewis L.R."/>
            <person name="Margolis J."/>
            <person name="Morgan M."/>
            <person name="Nazareth L.V."/>
            <person name="Nguyen N."/>
            <person name="Okwuonu G."/>
            <person name="Parker D."/>
            <person name="Richards S."/>
            <person name="Ruiz S.J."/>
            <person name="Santibanez J."/>
            <person name="Savard J."/>
            <person name="Scherer S.E."/>
            <person name="Schneider B."/>
            <person name="Sodergren E."/>
            <person name="Tautz D."/>
            <person name="Vattahil S."/>
            <person name="Villasana D."/>
            <person name="White C.S."/>
            <person name="Wright R."/>
            <person name="Park Y."/>
            <person name="Beeman R.W."/>
            <person name="Lord J."/>
            <person name="Oppert B."/>
            <person name="Lorenzen M."/>
            <person name="Brown S."/>
            <person name="Wang L."/>
            <person name="Savard J."/>
            <person name="Tautz D."/>
            <person name="Richards S."/>
            <person name="Weinstock G."/>
            <person name="Gibbs R.A."/>
            <person name="Liu Y."/>
            <person name="Worley K."/>
            <person name="Weinstock G."/>
            <person name="Elsik C.G."/>
            <person name="Reese J.T."/>
            <person name="Elhaik E."/>
            <person name="Landan G."/>
            <person name="Graur D."/>
            <person name="Arensburger P."/>
            <person name="Atkinson P."/>
            <person name="Beeman R.W."/>
            <person name="Beidler J."/>
            <person name="Brown S.J."/>
            <person name="Demuth J.P."/>
            <person name="Drury D.W."/>
            <person name="Du Y.Z."/>
            <person name="Fujiwara H."/>
            <person name="Lorenzen M."/>
            <person name="Maselli V."/>
            <person name="Osanai M."/>
            <person name="Park Y."/>
            <person name="Robertson H.M."/>
            <person name="Tu Z."/>
            <person name="Wang J.J."/>
            <person name="Wang S."/>
            <person name="Richards S."/>
            <person name="Song H."/>
            <person name="Zhang L."/>
            <person name="Sodergren E."/>
            <person name="Werner D."/>
            <person name="Stanke M."/>
            <person name="Morgenstern B."/>
            <person name="Solovyev V."/>
            <person name="Kosarev P."/>
            <person name="Brown G."/>
            <person name="Chen H.C."/>
            <person name="Ermolaeva O."/>
            <person name="Hlavina W."/>
            <person name="Kapustin Y."/>
            <person name="Kiryutin B."/>
            <person name="Kitts P."/>
            <person name="Maglott D."/>
            <person name="Pruitt K."/>
            <person name="Sapojnikov V."/>
            <person name="Souvorov A."/>
            <person name="Mackey A.J."/>
            <person name="Waterhouse R.M."/>
            <person name="Wyder S."/>
            <person name="Zdobnov E.M."/>
            <person name="Zdobnov E.M."/>
            <person name="Wyder S."/>
            <person name="Kriventseva E.V."/>
            <person name="Kadowaki T."/>
            <person name="Bork P."/>
            <person name="Aranda M."/>
            <person name="Bao R."/>
            <person name="Beermann A."/>
            <person name="Berns N."/>
            <person name="Bolognesi R."/>
            <person name="Bonneton F."/>
            <person name="Bopp D."/>
            <person name="Brown S.J."/>
            <person name="Bucher G."/>
            <person name="Butts T."/>
            <person name="Chaumot A."/>
            <person name="Denell R.E."/>
            <person name="Ferrier D.E."/>
            <person name="Friedrich M."/>
            <person name="Gordon C.M."/>
            <person name="Jindra M."/>
            <person name="Klingler M."/>
            <person name="Lan Q."/>
            <person name="Lattorff H.M."/>
            <person name="Laudet V."/>
            <person name="von Levetsow C."/>
            <person name="Liu Z."/>
            <person name="Lutz R."/>
            <person name="Lynch J.A."/>
            <person name="da Fonseca R.N."/>
            <person name="Posnien N."/>
            <person name="Reuter R."/>
            <person name="Roth S."/>
            <person name="Savard J."/>
            <person name="Schinko J.B."/>
            <person name="Schmitt C."/>
            <person name="Schoppmeier M."/>
            <person name="Schroder R."/>
            <person name="Shippy T.D."/>
            <person name="Simonnet F."/>
            <person name="Marques-Souza H."/>
            <person name="Tautz D."/>
            <person name="Tomoyasu Y."/>
            <person name="Trauner J."/>
            <person name="Van der Zee M."/>
            <person name="Vervoort M."/>
            <person name="Wittkopp N."/>
            <person name="Wimmer E.A."/>
            <person name="Yang X."/>
            <person name="Jones A.K."/>
            <person name="Sattelle D.B."/>
            <person name="Ebert P.R."/>
            <person name="Nelson D."/>
            <person name="Scott J.G."/>
            <person name="Beeman R.W."/>
            <person name="Muthukrishnan S."/>
            <person name="Kramer K.J."/>
            <person name="Arakane Y."/>
            <person name="Beeman R.W."/>
            <person name="Zhu Q."/>
            <person name="Hogenkamp D."/>
            <person name="Dixit R."/>
            <person name="Oppert B."/>
            <person name="Jiang H."/>
            <person name="Zou Z."/>
            <person name="Marshall J."/>
            <person name="Elpidina E."/>
            <person name="Vinokurov K."/>
            <person name="Oppert C."/>
            <person name="Zou Z."/>
            <person name="Evans J."/>
            <person name="Lu Z."/>
            <person name="Zhao P."/>
            <person name="Sumathipala N."/>
            <person name="Altincicek B."/>
            <person name="Vilcinskas A."/>
            <person name="Williams M."/>
            <person name="Hultmark D."/>
            <person name="Hetru C."/>
            <person name="Jiang H."/>
            <person name="Grimmelikhuijzen C.J."/>
            <person name="Hauser F."/>
            <person name="Cazzamali G."/>
            <person name="Williamson M."/>
            <person name="Park Y."/>
            <person name="Li B."/>
            <person name="Tanaka Y."/>
            <person name="Predel R."/>
            <person name="Neupert S."/>
            <person name="Schachtner J."/>
            <person name="Verleyen P."/>
            <person name="Raible F."/>
            <person name="Bork P."/>
            <person name="Friedrich M."/>
            <person name="Walden K.K."/>
            <person name="Robertson H.M."/>
            <person name="Angeli S."/>
            <person name="Foret S."/>
            <person name="Bucher G."/>
            <person name="Schuetz S."/>
            <person name="Maleszka R."/>
            <person name="Wimmer E.A."/>
            <person name="Beeman R.W."/>
            <person name="Lorenzen M."/>
            <person name="Tomoyasu Y."/>
            <person name="Miller S.C."/>
            <person name="Grossmann D."/>
            <person name="Bucher G."/>
        </authorList>
    </citation>
    <scope>NUCLEOTIDE SEQUENCE [LARGE SCALE GENOMIC DNA]</scope>
    <source>
        <strain evidence="1 2">Georgia GA2</strain>
    </source>
</reference>
<proteinExistence type="predicted"/>
<sequence length="91" mass="10160">MAKSDSEERLLAVHTGSKLRARIGETHNVLLITKYSPALTQLALSTTSDRFTKGSNQAILIAFKSKSCKTFNSDLKLRNRKYFLLADNSRA</sequence>
<name>D1ZZQ3_TRICA</name>
<accession>D1ZZQ3</accession>
<dbReference type="Proteomes" id="UP000007266">
    <property type="component" value="Linkage group 4"/>
</dbReference>
<reference evidence="1 2" key="2">
    <citation type="journal article" date="2010" name="Nucleic Acids Res.">
        <title>BeetleBase in 2010: revisions to provide comprehensive genomic information for Tribolium castaneum.</title>
        <authorList>
            <person name="Kim H.S."/>
            <person name="Murphy T."/>
            <person name="Xia J."/>
            <person name="Caragea D."/>
            <person name="Park Y."/>
            <person name="Beeman R.W."/>
            <person name="Lorenzen M.D."/>
            <person name="Butcher S."/>
            <person name="Manak J.R."/>
            <person name="Brown S.J."/>
        </authorList>
    </citation>
    <scope>GENOME REANNOTATION</scope>
    <source>
        <strain evidence="1 2">Georgia GA2</strain>
    </source>
</reference>
<dbReference type="InParanoid" id="D1ZZQ3"/>
<dbReference type="HOGENOM" id="CLU_2429917_0_0_1"/>
<gene>
    <name evidence="1" type="primary">GLEAN_08081</name>
    <name evidence="1" type="ORF">TcasGA2_TC008081</name>
</gene>
<dbReference type="EMBL" id="KQ971338">
    <property type="protein sequence ID" value="EFA02401.1"/>
    <property type="molecule type" value="Genomic_DNA"/>
</dbReference>
<keyword evidence="2" id="KW-1185">Reference proteome</keyword>